<sequence>MKAFLDKEFLLNTEAAKKLYHEAAEKQPIIDYHCHLNPREIWEDVRYENITQVWLGGDHYKWRLMRSAGVPEKYVTGDASDREKFDKYAEVLGKSIGNPLYHWSHLELRRFFGYEGILNKDTAGEVWELANAKLQSEGYSARGLIMMSNVDTICTTDDPADTLEWHEKLAADKTFPVTVLPAWRPDKAMNLEKTTWPEYIAQLEKAAGMKIASFADLKNALHKRLDFFAAHGCKLSDHGLNYVMYAPADEAEVEKIFRERVEGKLPDAEAEAKFKCAFMMAMAAEYRERGWVMQLHYGCRRDNNPVTFRTMGPDTGFDCVDNTAPSTQTAAFLGALEDKGKLPKTILYSLNTNDNAAIDTILGCFQNDEAVGKIQHGSAWWFNDHFDGMVEQLKSLASLGYLAGFVGMLTDSRSFLSYPRHEYFRRILCRVFGEWVEAGFYPEDYDTLKEIVADISYRNAKQYFGFESKK</sequence>
<gene>
    <name evidence="1" type="primary">uxaC</name>
    <name evidence="1" type="ORF">JYE49_00340</name>
</gene>
<evidence type="ECO:0000313" key="2">
    <source>
        <dbReference type="Proteomes" id="UP000682782"/>
    </source>
</evidence>
<keyword evidence="1" id="KW-0413">Isomerase</keyword>
<reference evidence="1" key="1">
    <citation type="submission" date="2021-01" db="EMBL/GenBank/DDBJ databases">
        <title>Complete genome sequence of Clostridiales bacterium R-7.</title>
        <authorList>
            <person name="Mahoney-Kurpe S.C."/>
            <person name="Palevich N."/>
            <person name="Koike S."/>
            <person name="Moon C.D."/>
            <person name="Attwood G.T."/>
        </authorList>
    </citation>
    <scope>NUCLEOTIDE SEQUENCE</scope>
    <source>
        <strain evidence="1">R-7</strain>
    </source>
</reference>
<organism evidence="1 2">
    <name type="scientific">Aristaeella hokkaidonensis</name>
    <dbReference type="NCBI Taxonomy" id="3046382"/>
    <lineage>
        <taxon>Bacteria</taxon>
        <taxon>Bacillati</taxon>
        <taxon>Bacillota</taxon>
        <taxon>Clostridia</taxon>
        <taxon>Eubacteriales</taxon>
        <taxon>Aristaeellaceae</taxon>
        <taxon>Aristaeella</taxon>
    </lineage>
</organism>
<dbReference type="Proteomes" id="UP000682782">
    <property type="component" value="Chromosome"/>
</dbReference>
<name>A0AC61N7J6_9FIRM</name>
<dbReference type="EMBL" id="CP068393">
    <property type="protein sequence ID" value="QUC67203.1"/>
    <property type="molecule type" value="Genomic_DNA"/>
</dbReference>
<evidence type="ECO:0000313" key="1">
    <source>
        <dbReference type="EMBL" id="QUC67203.1"/>
    </source>
</evidence>
<proteinExistence type="predicted"/>
<keyword evidence="2" id="KW-1185">Reference proteome</keyword>
<accession>A0AC61N7J6</accession>
<protein>
    <submittedName>
        <fullName evidence="1">Glucuronate isomerase</fullName>
        <ecNumber evidence="1">5.3.1.12</ecNumber>
    </submittedName>
</protein>
<dbReference type="EC" id="5.3.1.12" evidence="1"/>